<reference evidence="2 3" key="1">
    <citation type="journal article" date="2019" name="Nat. Ecol. Evol.">
        <title>Megaphylogeny resolves global patterns of mushroom evolution.</title>
        <authorList>
            <person name="Varga T."/>
            <person name="Krizsan K."/>
            <person name="Foldi C."/>
            <person name="Dima B."/>
            <person name="Sanchez-Garcia M."/>
            <person name="Sanchez-Ramirez S."/>
            <person name="Szollosi G.J."/>
            <person name="Szarkandi J.G."/>
            <person name="Papp V."/>
            <person name="Albert L."/>
            <person name="Andreopoulos W."/>
            <person name="Angelini C."/>
            <person name="Antonin V."/>
            <person name="Barry K.W."/>
            <person name="Bougher N.L."/>
            <person name="Buchanan P."/>
            <person name="Buyck B."/>
            <person name="Bense V."/>
            <person name="Catcheside P."/>
            <person name="Chovatia M."/>
            <person name="Cooper J."/>
            <person name="Damon W."/>
            <person name="Desjardin D."/>
            <person name="Finy P."/>
            <person name="Geml J."/>
            <person name="Haridas S."/>
            <person name="Hughes K."/>
            <person name="Justo A."/>
            <person name="Karasinski D."/>
            <person name="Kautmanova I."/>
            <person name="Kiss B."/>
            <person name="Kocsube S."/>
            <person name="Kotiranta H."/>
            <person name="LaButti K.M."/>
            <person name="Lechner B.E."/>
            <person name="Liimatainen K."/>
            <person name="Lipzen A."/>
            <person name="Lukacs Z."/>
            <person name="Mihaltcheva S."/>
            <person name="Morgado L.N."/>
            <person name="Niskanen T."/>
            <person name="Noordeloos M.E."/>
            <person name="Ohm R.A."/>
            <person name="Ortiz-Santana B."/>
            <person name="Ovrebo C."/>
            <person name="Racz N."/>
            <person name="Riley R."/>
            <person name="Savchenko A."/>
            <person name="Shiryaev A."/>
            <person name="Soop K."/>
            <person name="Spirin V."/>
            <person name="Szebenyi C."/>
            <person name="Tomsovsky M."/>
            <person name="Tulloss R.E."/>
            <person name="Uehling J."/>
            <person name="Grigoriev I.V."/>
            <person name="Vagvolgyi C."/>
            <person name="Papp T."/>
            <person name="Martin F.M."/>
            <person name="Miettinen O."/>
            <person name="Hibbett D.S."/>
            <person name="Nagy L.G."/>
        </authorList>
    </citation>
    <scope>NUCLEOTIDE SEQUENCE [LARGE SCALE GENOMIC DNA]</scope>
    <source>
        <strain evidence="2 3">CBS 309.79</strain>
    </source>
</reference>
<sequence length="89" mass="10133">MLEAVTRISTPLLWWNSACTISWTVIASFRANSSCNRKLSTRGSDPWNSQNTARVEPSLALLQEAPQTARHPHPARRHRPHHLPLAHHR</sequence>
<feature type="compositionally biased region" description="Basic residues" evidence="1">
    <location>
        <begin position="70"/>
        <end position="89"/>
    </location>
</feature>
<evidence type="ECO:0000313" key="3">
    <source>
        <dbReference type="Proteomes" id="UP000305067"/>
    </source>
</evidence>
<dbReference type="AlphaFoldDB" id="A0A5C3QMT3"/>
<name>A0A5C3QMT3_9AGAR</name>
<evidence type="ECO:0000256" key="1">
    <source>
        <dbReference type="SAM" id="MobiDB-lite"/>
    </source>
</evidence>
<dbReference type="EMBL" id="ML178832">
    <property type="protein sequence ID" value="TFK99693.1"/>
    <property type="molecule type" value="Genomic_DNA"/>
</dbReference>
<gene>
    <name evidence="2" type="ORF">BDV98DRAFT_133702</name>
</gene>
<evidence type="ECO:0000313" key="2">
    <source>
        <dbReference type="EMBL" id="TFK99693.1"/>
    </source>
</evidence>
<keyword evidence="3" id="KW-1185">Reference proteome</keyword>
<protein>
    <submittedName>
        <fullName evidence="2">Uncharacterized protein</fullName>
    </submittedName>
</protein>
<accession>A0A5C3QMT3</accession>
<feature type="region of interest" description="Disordered" evidence="1">
    <location>
        <begin position="63"/>
        <end position="89"/>
    </location>
</feature>
<organism evidence="2 3">
    <name type="scientific">Pterulicium gracile</name>
    <dbReference type="NCBI Taxonomy" id="1884261"/>
    <lineage>
        <taxon>Eukaryota</taxon>
        <taxon>Fungi</taxon>
        <taxon>Dikarya</taxon>
        <taxon>Basidiomycota</taxon>
        <taxon>Agaricomycotina</taxon>
        <taxon>Agaricomycetes</taxon>
        <taxon>Agaricomycetidae</taxon>
        <taxon>Agaricales</taxon>
        <taxon>Pleurotineae</taxon>
        <taxon>Pterulaceae</taxon>
        <taxon>Pterulicium</taxon>
    </lineage>
</organism>
<proteinExistence type="predicted"/>
<dbReference type="Proteomes" id="UP000305067">
    <property type="component" value="Unassembled WGS sequence"/>
</dbReference>